<evidence type="ECO:0008006" key="4">
    <source>
        <dbReference type="Google" id="ProtNLM"/>
    </source>
</evidence>
<reference evidence="2 3" key="1">
    <citation type="journal article" date="2007" name="Photosyn. Res.">
        <title>Complete nucleotide sequence of the freshwater unicellular cyanobacterium Synechococcus elongatus PCC 6301 chromosome: gene content and organization.</title>
        <authorList>
            <person name="Sugita C."/>
            <person name="Ogata K."/>
            <person name="Shikata M."/>
            <person name="Jikuya H."/>
            <person name="Takano J."/>
            <person name="Furumichi M."/>
            <person name="Kanehisa M."/>
            <person name="Omata T."/>
            <person name="Sugiura M."/>
            <person name="Sugita M."/>
        </authorList>
    </citation>
    <scope>NUCLEOTIDE SEQUENCE [LARGE SCALE GENOMIC DNA]</scope>
    <source>
        <strain evidence="3">ATCC 27144 / PCC 6301 / SAUG 1402/1</strain>
    </source>
</reference>
<name>A0A0H3KAK8_SYNP6</name>
<keyword evidence="1" id="KW-0378">Hydrolase</keyword>
<dbReference type="GO" id="GO:0009446">
    <property type="term" value="P:putrescine biosynthetic process"/>
    <property type="evidence" value="ECO:0007669"/>
    <property type="project" value="InterPro"/>
</dbReference>
<dbReference type="EMBL" id="AP008231">
    <property type="protein sequence ID" value="BAD79893.1"/>
    <property type="molecule type" value="Genomic_DNA"/>
</dbReference>
<sequence length="376" mass="41524">MRGDFAPNDRTQTTEAARLNKGLFASQIMSQGQQSDRRFPAEWEAQDGVLIAWPHADSDWRSLLDQVDRVYRDLAEAVTRFEQLLIVTPEPDRVAEQLAQTTANCDRIQIVELPTNDTWSRDFGPLTVETPAGLRLLDWGFNGWGLKFAANHDNQVTRRLWQQGIFGTTPLETVPLIFEGGSIESDGRGTLLTTSQCLLEANRNPGLSREAIAQIIQRQLGGDRLLWLEHGHLEGDDTDAHIDTLVRIAPNDTLIYVACDDPSDSHAAELTALEAELKALRAADGQPYHLIPLPWPQPCFDADGQRLPTTYANYLVINGAVLVPTYNDPADEAAIAAIAAAFPDRLAIGINCRPLLEQHGSLHCITMQLPAGLLSR</sequence>
<evidence type="ECO:0000313" key="3">
    <source>
        <dbReference type="Proteomes" id="UP000001175"/>
    </source>
</evidence>
<dbReference type="AlphaFoldDB" id="A0A0H3KAK8"/>
<dbReference type="InterPro" id="IPR007466">
    <property type="entry name" value="Peptidyl-Arg-deiminase_porph"/>
</dbReference>
<dbReference type="Gene3D" id="3.75.10.10">
    <property type="entry name" value="L-arginine/glycine Amidinotransferase, Chain A"/>
    <property type="match status" value="1"/>
</dbReference>
<gene>
    <name evidence="2" type="ordered locus">syc1703_c</name>
</gene>
<organism evidence="2 3">
    <name type="scientific">Synechococcus sp. (strain ATCC 27144 / PCC 6301 / SAUG 1402/1)</name>
    <name type="common">Anacystis nidulans</name>
    <dbReference type="NCBI Taxonomy" id="269084"/>
    <lineage>
        <taxon>Bacteria</taxon>
        <taxon>Bacillati</taxon>
        <taxon>Cyanobacteriota</taxon>
        <taxon>Cyanophyceae</taxon>
        <taxon>Synechococcales</taxon>
        <taxon>Synechococcaceae</taxon>
        <taxon>Synechococcus</taxon>
    </lineage>
</organism>
<dbReference type="GO" id="GO:0047632">
    <property type="term" value="F:agmatine deiminase activity"/>
    <property type="evidence" value="ECO:0007669"/>
    <property type="project" value="TreeGrafter"/>
</dbReference>
<dbReference type="PANTHER" id="PTHR31377:SF0">
    <property type="entry name" value="AGMATINE DEIMINASE-RELATED"/>
    <property type="match status" value="1"/>
</dbReference>
<dbReference type="Proteomes" id="UP000001175">
    <property type="component" value="Chromosome"/>
</dbReference>
<evidence type="ECO:0000256" key="1">
    <source>
        <dbReference type="ARBA" id="ARBA00022801"/>
    </source>
</evidence>
<protein>
    <recommendedName>
        <fullName evidence="4">Agmatine deiminase</fullName>
    </recommendedName>
</protein>
<dbReference type="PANTHER" id="PTHR31377">
    <property type="entry name" value="AGMATINE DEIMINASE-RELATED"/>
    <property type="match status" value="1"/>
</dbReference>
<dbReference type="Pfam" id="PF04371">
    <property type="entry name" value="PAD_porph"/>
    <property type="match status" value="1"/>
</dbReference>
<accession>A0A0H3KAK8</accession>
<dbReference type="GO" id="GO:0004668">
    <property type="term" value="F:protein-arginine deiminase activity"/>
    <property type="evidence" value="ECO:0007669"/>
    <property type="project" value="InterPro"/>
</dbReference>
<dbReference type="KEGG" id="syc:syc1703_c"/>
<proteinExistence type="predicted"/>
<evidence type="ECO:0000313" key="2">
    <source>
        <dbReference type="EMBL" id="BAD79893.1"/>
    </source>
</evidence>
<dbReference type="eggNOG" id="COG2957">
    <property type="taxonomic scope" value="Bacteria"/>
</dbReference>
<dbReference type="SUPFAM" id="SSF55909">
    <property type="entry name" value="Pentein"/>
    <property type="match status" value="1"/>
</dbReference>